<evidence type="ECO:0000313" key="1">
    <source>
        <dbReference type="EMBL" id="NJQ04586.1"/>
    </source>
</evidence>
<proteinExistence type="predicted"/>
<organism evidence="1 2">
    <name type="scientific">Streptomyces lonarensis</name>
    <dbReference type="NCBI Taxonomy" id="700599"/>
    <lineage>
        <taxon>Bacteria</taxon>
        <taxon>Bacillati</taxon>
        <taxon>Actinomycetota</taxon>
        <taxon>Actinomycetes</taxon>
        <taxon>Kitasatosporales</taxon>
        <taxon>Streptomycetaceae</taxon>
        <taxon>Streptomyces</taxon>
    </lineage>
</organism>
<accession>A0A7X6HXI6</accession>
<dbReference type="RefSeq" id="WP_167967908.1">
    <property type="nucleotide sequence ID" value="NZ_BHZG01000001.1"/>
</dbReference>
<dbReference type="SUPFAM" id="SSF51294">
    <property type="entry name" value="Hedgehog/intein (Hint) domain"/>
    <property type="match status" value="1"/>
</dbReference>
<dbReference type="EMBL" id="JAAVJD010000010">
    <property type="protein sequence ID" value="NJQ04586.1"/>
    <property type="molecule type" value="Genomic_DNA"/>
</dbReference>
<keyword evidence="2" id="KW-1185">Reference proteome</keyword>
<dbReference type="CDD" id="cd00081">
    <property type="entry name" value="Hint"/>
    <property type="match status" value="1"/>
</dbReference>
<dbReference type="InterPro" id="IPR036844">
    <property type="entry name" value="Hint_dom_sf"/>
</dbReference>
<dbReference type="Pfam" id="PF07591">
    <property type="entry name" value="PT-HINT"/>
    <property type="match status" value="1"/>
</dbReference>
<comment type="caution">
    <text evidence="1">The sequence shown here is derived from an EMBL/GenBank/DDBJ whole genome shotgun (WGS) entry which is preliminary data.</text>
</comment>
<name>A0A7X6HXI6_9ACTN</name>
<sequence>MEDVQVGDRVLATDPETGETRAETVTAEILGNGEKLLVDVTVETDDGNREVITATGGHPFWVPELDAWTDAEELQPGQWLRTSAGTHVQITALTHRTNTGTVHNLTVNNLHTYYVLAGATPVLVHNSNCPTMDLDFASGSGRKLDPKDKRGEFEMAGNALAKHAGRKTNTGQWPIPSGKKNPAAWNALGRDVLDDILTRPGSVTTREYGRIGGVWQDTIDVRLPNGGIGARFSVSGTFSGFLD</sequence>
<evidence type="ECO:0000313" key="2">
    <source>
        <dbReference type="Proteomes" id="UP000578686"/>
    </source>
</evidence>
<dbReference type="Proteomes" id="UP000578686">
    <property type="component" value="Unassembled WGS sequence"/>
</dbReference>
<reference evidence="1 2" key="1">
    <citation type="submission" date="2020-03" db="EMBL/GenBank/DDBJ databases">
        <title>Draft genome of Streptomyces sp. ventii, isolated from the Axial Seamount in the Pacific Ocean, and resequencing of the two type strains Streptomyces lonarensis strain NCL 716 and Streptomyces bohaiensis strain 11A07.</title>
        <authorList>
            <person name="Loughran R.M."/>
            <person name="Pfannmuller K.M."/>
            <person name="Wasson B.J."/>
            <person name="Deadmond M.C."/>
            <person name="Paddock B.E."/>
            <person name="Koyack M.J."/>
            <person name="Gallegos D.A."/>
            <person name="Mitchell E.A."/>
            <person name="Ushijima B."/>
            <person name="Saw J.H."/>
            <person name="Mcphail K.L."/>
            <person name="Videau P."/>
        </authorList>
    </citation>
    <scope>NUCLEOTIDE SEQUENCE [LARGE SCALE GENOMIC DNA]</scope>
    <source>
        <strain evidence="1 2">NCL716</strain>
    </source>
</reference>
<gene>
    <name evidence="1" type="ORF">HCN56_03060</name>
</gene>
<evidence type="ECO:0008006" key="3">
    <source>
        <dbReference type="Google" id="ProtNLM"/>
    </source>
</evidence>
<dbReference type="Gene3D" id="2.170.16.10">
    <property type="entry name" value="Hedgehog/Intein (Hint) domain"/>
    <property type="match status" value="1"/>
</dbReference>
<dbReference type="AlphaFoldDB" id="A0A7X6HXI6"/>
<protein>
    <recommendedName>
        <fullName evidence="3">Intein C-terminal splicing domain-containing protein</fullName>
    </recommendedName>
</protein>